<dbReference type="PROSITE" id="PS51352">
    <property type="entry name" value="THIOREDOXIN_2"/>
    <property type="match status" value="1"/>
</dbReference>
<protein>
    <submittedName>
        <fullName evidence="7">Thioredoxin fold domain-containing protein</fullName>
    </submittedName>
</protein>
<keyword evidence="2" id="KW-0249">Electron transport</keyword>
<evidence type="ECO:0000256" key="4">
    <source>
        <dbReference type="ARBA" id="ARBA00023284"/>
    </source>
</evidence>
<name>A0A5N5U5T1_9EURY</name>
<feature type="domain" description="Thioredoxin" evidence="6">
    <location>
        <begin position="1"/>
        <end position="112"/>
    </location>
</feature>
<dbReference type="Proteomes" id="UP000326302">
    <property type="component" value="Unassembled WGS sequence"/>
</dbReference>
<evidence type="ECO:0000256" key="3">
    <source>
        <dbReference type="ARBA" id="ARBA00023157"/>
    </source>
</evidence>
<evidence type="ECO:0000313" key="8">
    <source>
        <dbReference type="EMBL" id="KAB7514231.1"/>
    </source>
</evidence>
<dbReference type="Proteomes" id="UP000326207">
    <property type="component" value="Unassembled WGS sequence"/>
</dbReference>
<accession>A0A5N5UJH9</accession>
<evidence type="ECO:0000313" key="10">
    <source>
        <dbReference type="Proteomes" id="UP000326207"/>
    </source>
</evidence>
<dbReference type="Pfam" id="PF00085">
    <property type="entry name" value="Thioredoxin"/>
    <property type="match status" value="1"/>
</dbReference>
<gene>
    <name evidence="7" type="ORF">DM867_08455</name>
    <name evidence="8" type="ORF">DMP03_10110</name>
    <name evidence="9" type="ORF">DP108_07150</name>
</gene>
<dbReference type="PANTHER" id="PTHR45663">
    <property type="entry name" value="GEO12009P1"/>
    <property type="match status" value="1"/>
</dbReference>
<evidence type="ECO:0000256" key="1">
    <source>
        <dbReference type="ARBA" id="ARBA00022448"/>
    </source>
</evidence>
<dbReference type="Gene3D" id="3.40.30.10">
    <property type="entry name" value="Glutaredoxin"/>
    <property type="match status" value="1"/>
</dbReference>
<dbReference type="RefSeq" id="WP_152120562.1">
    <property type="nucleotide sequence ID" value="NZ_QJOW01000004.1"/>
</dbReference>
<dbReference type="InterPro" id="IPR013766">
    <property type="entry name" value="Thioredoxin_domain"/>
</dbReference>
<dbReference type="PIRSF" id="PIRSF000077">
    <property type="entry name" value="Thioredoxin"/>
    <property type="match status" value="1"/>
</dbReference>
<evidence type="ECO:0000313" key="9">
    <source>
        <dbReference type="EMBL" id="KAB7518919.1"/>
    </source>
</evidence>
<evidence type="ECO:0000313" key="11">
    <source>
        <dbReference type="Proteomes" id="UP000326302"/>
    </source>
</evidence>
<dbReference type="OrthoDB" id="35385at2157"/>
<dbReference type="PANTHER" id="PTHR45663:SF11">
    <property type="entry name" value="GEO12009P1"/>
    <property type="match status" value="1"/>
</dbReference>
<dbReference type="EMBL" id="QMDY01000003">
    <property type="protein sequence ID" value="KAB7518919.1"/>
    <property type="molecule type" value="Genomic_DNA"/>
</dbReference>
<keyword evidence="12" id="KW-1185">Reference proteome</keyword>
<evidence type="ECO:0000256" key="5">
    <source>
        <dbReference type="PIRSR" id="PIRSR000077-4"/>
    </source>
</evidence>
<comment type="caution">
    <text evidence="7">The sequence shown here is derived from an EMBL/GenBank/DDBJ whole genome shotgun (WGS) entry which is preliminary data.</text>
</comment>
<dbReference type="PROSITE" id="PS00194">
    <property type="entry name" value="THIOREDOXIN_1"/>
    <property type="match status" value="1"/>
</dbReference>
<sequence>MEAQSTGASTVRSLESGELTTIVGEEDVALVEFYTEWCGSCTQMEPVLADLSRETDAAVVKVDIETNLETAIEFGAQSTPTFVLFVSGNPVKRLRGSQRKESLTDLIKQYTA</sequence>
<evidence type="ECO:0000313" key="7">
    <source>
        <dbReference type="EMBL" id="KAB7513829.1"/>
    </source>
</evidence>
<feature type="disulfide bond" description="Redox-active" evidence="5">
    <location>
        <begin position="38"/>
        <end position="41"/>
    </location>
</feature>
<proteinExistence type="predicted"/>
<evidence type="ECO:0000313" key="12">
    <source>
        <dbReference type="Proteomes" id="UP000326865"/>
    </source>
</evidence>
<accession>A0A5N5U5T1</accession>
<accession>A0A5N5U8T1</accession>
<dbReference type="EMBL" id="QKKZ01000003">
    <property type="protein sequence ID" value="KAB7513829.1"/>
    <property type="molecule type" value="Genomic_DNA"/>
</dbReference>
<dbReference type="InterPro" id="IPR017937">
    <property type="entry name" value="Thioredoxin_CS"/>
</dbReference>
<organism evidence="7 12">
    <name type="scientific">Halosegnis rubeus</name>
    <dbReference type="NCBI Taxonomy" id="2212850"/>
    <lineage>
        <taxon>Archaea</taxon>
        <taxon>Methanobacteriati</taxon>
        <taxon>Methanobacteriota</taxon>
        <taxon>Stenosarchaea group</taxon>
        <taxon>Halobacteria</taxon>
        <taxon>Halobacteriales</taxon>
        <taxon>Natronomonadaceae</taxon>
        <taxon>Halosegnis</taxon>
    </lineage>
</organism>
<dbReference type="InterPro" id="IPR036249">
    <property type="entry name" value="Thioredoxin-like_sf"/>
</dbReference>
<keyword evidence="4 5" id="KW-0676">Redox-active center</keyword>
<dbReference type="SUPFAM" id="SSF52833">
    <property type="entry name" value="Thioredoxin-like"/>
    <property type="match status" value="1"/>
</dbReference>
<dbReference type="EMBL" id="QJOW01000004">
    <property type="protein sequence ID" value="KAB7514231.1"/>
    <property type="molecule type" value="Genomic_DNA"/>
</dbReference>
<dbReference type="GO" id="GO:0015035">
    <property type="term" value="F:protein-disulfide reductase activity"/>
    <property type="evidence" value="ECO:0007669"/>
    <property type="project" value="InterPro"/>
</dbReference>
<reference evidence="10 11" key="1">
    <citation type="submission" date="2019-10" db="EMBL/GenBank/DDBJ databases">
        <title>Unraveling microbial dark matter from salterns through culturing: the case of the genus Halosegnis.</title>
        <authorList>
            <person name="Duran-Viseras A."/>
            <person name="Andrei A.-S."/>
            <person name="Vera-Gargallo B."/>
            <person name="Ghai R."/>
            <person name="Sanchez-Porro C."/>
            <person name="Ventosa A."/>
        </authorList>
    </citation>
    <scope>NUCLEOTIDE SEQUENCE [LARGE SCALE GENOMIC DNA]</scope>
    <source>
        <strain evidence="8 11">F17-44</strain>
        <strain evidence="7 12">F18-79</strain>
        <strain evidence="9 10">F19-13</strain>
    </source>
</reference>
<keyword evidence="3 5" id="KW-1015">Disulfide bond</keyword>
<dbReference type="CDD" id="cd02947">
    <property type="entry name" value="TRX_family"/>
    <property type="match status" value="1"/>
</dbReference>
<dbReference type="AlphaFoldDB" id="A0A5N5U5T1"/>
<dbReference type="InterPro" id="IPR005746">
    <property type="entry name" value="Thioredoxin"/>
</dbReference>
<dbReference type="Proteomes" id="UP000326865">
    <property type="component" value="Unassembled WGS sequence"/>
</dbReference>
<dbReference type="GO" id="GO:0005737">
    <property type="term" value="C:cytoplasm"/>
    <property type="evidence" value="ECO:0007669"/>
    <property type="project" value="TreeGrafter"/>
</dbReference>
<evidence type="ECO:0000259" key="6">
    <source>
        <dbReference type="PROSITE" id="PS51352"/>
    </source>
</evidence>
<keyword evidence="1" id="KW-0813">Transport</keyword>
<evidence type="ECO:0000256" key="2">
    <source>
        <dbReference type="ARBA" id="ARBA00022982"/>
    </source>
</evidence>